<evidence type="ECO:0000256" key="1">
    <source>
        <dbReference type="SAM" id="MobiDB-lite"/>
    </source>
</evidence>
<dbReference type="EMBL" id="JAFVMH010000005">
    <property type="protein sequence ID" value="MBO1325589.1"/>
    <property type="molecule type" value="Genomic_DNA"/>
</dbReference>
<dbReference type="AlphaFoldDB" id="A0A939HPA6"/>
<gene>
    <name evidence="2" type="ORF">J2D77_10540</name>
</gene>
<keyword evidence="3" id="KW-1185">Reference proteome</keyword>
<protein>
    <submittedName>
        <fullName evidence="2">Uncharacterized protein</fullName>
    </submittedName>
</protein>
<feature type="region of interest" description="Disordered" evidence="1">
    <location>
        <begin position="63"/>
        <end position="102"/>
    </location>
</feature>
<reference evidence="2" key="1">
    <citation type="submission" date="2021-03" db="EMBL/GenBank/DDBJ databases">
        <title>The complete genome sequence of Acetobacter sp. TBRC 12339.</title>
        <authorList>
            <person name="Charoenyingcharoen P."/>
            <person name="Yukphan P."/>
        </authorList>
    </citation>
    <scope>NUCLEOTIDE SEQUENCE</scope>
    <source>
        <strain evidence="2">TBRC 12339</strain>
    </source>
</reference>
<name>A0A939HPA6_9PROT</name>
<accession>A0A939HPA6</accession>
<comment type="caution">
    <text evidence="2">The sequence shown here is derived from an EMBL/GenBank/DDBJ whole genome shotgun (WGS) entry which is preliminary data.</text>
</comment>
<proteinExistence type="predicted"/>
<evidence type="ECO:0000313" key="3">
    <source>
        <dbReference type="Proteomes" id="UP000664073"/>
    </source>
</evidence>
<evidence type="ECO:0000313" key="2">
    <source>
        <dbReference type="EMBL" id="MBO1325589.1"/>
    </source>
</evidence>
<dbReference type="Proteomes" id="UP000664073">
    <property type="component" value="Unassembled WGS sequence"/>
</dbReference>
<dbReference type="RefSeq" id="WP_207846261.1">
    <property type="nucleotide sequence ID" value="NZ_JAFVMH010000005.1"/>
</dbReference>
<organism evidence="2 3">
    <name type="scientific">Acetobacter garciniae</name>
    <dbReference type="NCBI Taxonomy" id="2817435"/>
    <lineage>
        <taxon>Bacteria</taxon>
        <taxon>Pseudomonadati</taxon>
        <taxon>Pseudomonadota</taxon>
        <taxon>Alphaproteobacteria</taxon>
        <taxon>Acetobacterales</taxon>
        <taxon>Acetobacteraceae</taxon>
        <taxon>Acetobacter</taxon>
    </lineage>
</organism>
<sequence length="273" mass="31443">MRKELMVEALCWETQSKIHVSYAEKDRRLSCFCPDEHCLVRVYPKTIKNTFFYAEEGHVTGCPNEAESHSDPLQPGEAKPKPSILPPTPIPNCLGMPPRPQRRIPPSKEQLIALSRTAKASRPLYPATMSKIVDTWFKIPETEREAHSLTINDHQWNYKSAFTYIRYLQNDINILDCENHIIYGDATVSRGKHYYFLSSIKRFLFNGESLPLRFDVPIRNPCLNNLADYVGQQVLFFWRGVIPAINAKHTAYQFLQPDDTNLRGLIIHPSQSK</sequence>